<reference evidence="2" key="1">
    <citation type="journal article" date="2019" name="Int. J. Syst. Evol. Microbiol.">
        <title>The Global Catalogue of Microorganisms (GCM) 10K type strain sequencing project: providing services to taxonomists for standard genome sequencing and annotation.</title>
        <authorList>
            <consortium name="The Broad Institute Genomics Platform"/>
            <consortium name="The Broad Institute Genome Sequencing Center for Infectious Disease"/>
            <person name="Wu L."/>
            <person name="Ma J."/>
        </authorList>
    </citation>
    <scope>NUCLEOTIDE SEQUENCE [LARGE SCALE GENOMIC DNA]</scope>
    <source>
        <strain evidence="2">JCM 17919</strain>
    </source>
</reference>
<name>A0ABP8H6Q9_9BACT</name>
<evidence type="ECO:0000313" key="2">
    <source>
        <dbReference type="Proteomes" id="UP001501725"/>
    </source>
</evidence>
<dbReference type="Proteomes" id="UP001501725">
    <property type="component" value="Unassembled WGS sequence"/>
</dbReference>
<proteinExistence type="predicted"/>
<gene>
    <name evidence="1" type="ORF">GCM10023184_29740</name>
</gene>
<organism evidence="1 2">
    <name type="scientific">Flaviaesturariibacter amylovorans</name>
    <dbReference type="NCBI Taxonomy" id="1084520"/>
    <lineage>
        <taxon>Bacteria</taxon>
        <taxon>Pseudomonadati</taxon>
        <taxon>Bacteroidota</taxon>
        <taxon>Chitinophagia</taxon>
        <taxon>Chitinophagales</taxon>
        <taxon>Chitinophagaceae</taxon>
        <taxon>Flaviaestuariibacter</taxon>
    </lineage>
</organism>
<evidence type="ECO:0000313" key="1">
    <source>
        <dbReference type="EMBL" id="GAA4335143.1"/>
    </source>
</evidence>
<accession>A0ABP8H6Q9</accession>
<dbReference type="EMBL" id="BAABGY010000008">
    <property type="protein sequence ID" value="GAA4335143.1"/>
    <property type="molecule type" value="Genomic_DNA"/>
</dbReference>
<protein>
    <submittedName>
        <fullName evidence="1">Uncharacterized protein</fullName>
    </submittedName>
</protein>
<keyword evidence="2" id="KW-1185">Reference proteome</keyword>
<comment type="caution">
    <text evidence="1">The sequence shown here is derived from an EMBL/GenBank/DDBJ whole genome shotgun (WGS) entry which is preliminary data.</text>
</comment>
<sequence length="89" mass="9922">MSLPEAGWSVPTVPLGDYAGAEFSYMGEENIEIEESANEVAVEKTLNGIRNSALRVFEDFYDDCINNSLSMRSCQSTYRFGAFHVLSRS</sequence>